<dbReference type="Proteomes" id="UP000683000">
    <property type="component" value="Unassembled WGS sequence"/>
</dbReference>
<evidence type="ECO:0000313" key="3">
    <source>
        <dbReference type="Proteomes" id="UP000683000"/>
    </source>
</evidence>
<keyword evidence="3" id="KW-1185">Reference proteome</keyword>
<accession>A0A8I2YMT0</accession>
<evidence type="ECO:0000256" key="1">
    <source>
        <dbReference type="SAM" id="Phobius"/>
    </source>
</evidence>
<dbReference type="AlphaFoldDB" id="A0A8I2YMT0"/>
<protein>
    <submittedName>
        <fullName evidence="2">Uncharacterized protein</fullName>
    </submittedName>
</protein>
<proteinExistence type="predicted"/>
<evidence type="ECO:0000313" key="2">
    <source>
        <dbReference type="EMBL" id="KAG6374906.1"/>
    </source>
</evidence>
<dbReference type="EMBL" id="JAGFBS010000016">
    <property type="protein sequence ID" value="KAG6374906.1"/>
    <property type="molecule type" value="Genomic_DNA"/>
</dbReference>
<name>A0A8I2YMT0_9AGAM</name>
<feature type="transmembrane region" description="Helical" evidence="1">
    <location>
        <begin position="111"/>
        <end position="138"/>
    </location>
</feature>
<keyword evidence="1" id="KW-0812">Transmembrane</keyword>
<reference evidence="2" key="1">
    <citation type="submission" date="2021-03" db="EMBL/GenBank/DDBJ databases">
        <title>Evolutionary innovations through gain and loss of genes in the ectomycorrhizal Boletales.</title>
        <authorList>
            <person name="Wu G."/>
            <person name="Miyauchi S."/>
            <person name="Morin E."/>
            <person name="Yang Z.-L."/>
            <person name="Xu J."/>
            <person name="Martin F.M."/>
        </authorList>
    </citation>
    <scope>NUCLEOTIDE SEQUENCE</scope>
    <source>
        <strain evidence="2">BR01</strain>
    </source>
</reference>
<gene>
    <name evidence="2" type="ORF">JVT61DRAFT_3637</name>
</gene>
<keyword evidence="1" id="KW-0472">Membrane</keyword>
<sequence length="162" mass="17764">MSTHKSVLYAELVEYIFRNDMQLGEQWQQDSKLFLAGTECHEKVFRKACGHDASNQCQRSRSACSACVTGTHSYLRCMAPRPFIVTAASGLSPPSGPSLQVVLSDAVVQVIALPVIIIIMVVSVVGVVPVIFTSSIWMDGMGWRERERTDVWEGLAPVHVAA</sequence>
<comment type="caution">
    <text evidence="2">The sequence shown here is derived from an EMBL/GenBank/DDBJ whole genome shotgun (WGS) entry which is preliminary data.</text>
</comment>
<keyword evidence="1" id="KW-1133">Transmembrane helix</keyword>
<organism evidence="2 3">
    <name type="scientific">Boletus reticuloceps</name>
    <dbReference type="NCBI Taxonomy" id="495285"/>
    <lineage>
        <taxon>Eukaryota</taxon>
        <taxon>Fungi</taxon>
        <taxon>Dikarya</taxon>
        <taxon>Basidiomycota</taxon>
        <taxon>Agaricomycotina</taxon>
        <taxon>Agaricomycetes</taxon>
        <taxon>Agaricomycetidae</taxon>
        <taxon>Boletales</taxon>
        <taxon>Boletineae</taxon>
        <taxon>Boletaceae</taxon>
        <taxon>Boletoideae</taxon>
        <taxon>Boletus</taxon>
    </lineage>
</organism>